<dbReference type="VEuPathDB" id="FungiDB:PSTT_08362"/>
<reference evidence="3" key="2">
    <citation type="journal article" date="2018" name="BMC Genomics">
        <title>Genomic insights into host adaptation between the wheat stripe rust pathogen (Puccinia striiformis f. sp. tritici) and the barley stripe rust pathogen (Puccinia striiformis f. sp. hordei).</title>
        <authorList>
            <person name="Xia C."/>
            <person name="Wang M."/>
            <person name="Yin C."/>
            <person name="Cornejo O.E."/>
            <person name="Hulbert S.H."/>
            <person name="Chen X."/>
        </authorList>
    </citation>
    <scope>NUCLEOTIDE SEQUENCE [LARGE SCALE GENOMIC DNA]</scope>
    <source>
        <strain evidence="3">93TX-2</strain>
    </source>
</reference>
<reference evidence="3" key="3">
    <citation type="journal article" date="2018" name="Mol. Plant Microbe Interact.">
        <title>Genome sequence resources for the wheat stripe rust pathogen (Puccinia striiformis f. sp. tritici) and the barley stripe rust pathogen (Puccinia striiformis f. sp. hordei).</title>
        <authorList>
            <person name="Xia C."/>
            <person name="Wang M."/>
            <person name="Yin C."/>
            <person name="Cornejo O.E."/>
            <person name="Hulbert S.H."/>
            <person name="Chen X."/>
        </authorList>
    </citation>
    <scope>NUCLEOTIDE SEQUENCE [LARGE SCALE GENOMIC DNA]</scope>
    <source>
        <strain evidence="3">93TX-2</strain>
    </source>
</reference>
<dbReference type="GO" id="GO:0007005">
    <property type="term" value="P:mitochondrion organization"/>
    <property type="evidence" value="ECO:0007669"/>
    <property type="project" value="InterPro"/>
</dbReference>
<dbReference type="OrthoDB" id="2505440at2759"/>
<dbReference type="Pfam" id="PF14223">
    <property type="entry name" value="Retrotran_gag_2"/>
    <property type="match status" value="1"/>
</dbReference>
<dbReference type="InterPro" id="IPR027532">
    <property type="entry name" value="Mdm12"/>
</dbReference>
<dbReference type="PANTHER" id="PTHR28204:SF1">
    <property type="entry name" value="MITOCHONDRIAL DISTRIBUTION AND MORPHOLOGY PROTEIN 12"/>
    <property type="match status" value="1"/>
</dbReference>
<dbReference type="PANTHER" id="PTHR28204">
    <property type="entry name" value="MITOCHONDRIAL DISTRIBUTION AND MORPHOLOGY PROTEIN 12"/>
    <property type="match status" value="1"/>
</dbReference>
<dbReference type="AlphaFoldDB" id="A0A2S4W9Y8"/>
<gene>
    <name evidence="2" type="ORF">PSHT_05701</name>
</gene>
<dbReference type="GO" id="GO:1990456">
    <property type="term" value="P:mitochondrion-endoplasmic reticulum membrane tethering"/>
    <property type="evidence" value="ECO:0007669"/>
    <property type="project" value="TreeGrafter"/>
</dbReference>
<dbReference type="EMBL" id="PKSM01000063">
    <property type="protein sequence ID" value="POW18569.1"/>
    <property type="molecule type" value="Genomic_DNA"/>
</dbReference>
<evidence type="ECO:0000256" key="1">
    <source>
        <dbReference type="ARBA" id="ARBA00022824"/>
    </source>
</evidence>
<keyword evidence="3" id="KW-1185">Reference proteome</keyword>
<accession>A0A2S4W9Y8</accession>
<reference evidence="2 3" key="1">
    <citation type="submission" date="2017-12" db="EMBL/GenBank/DDBJ databases">
        <title>Gene loss provides genomic basis for host adaptation in cereal stripe rust fungi.</title>
        <authorList>
            <person name="Xia C."/>
        </authorList>
    </citation>
    <scope>NUCLEOTIDE SEQUENCE [LARGE SCALE GENOMIC DNA]</scope>
    <source>
        <strain evidence="2 3">93TX-2</strain>
    </source>
</reference>
<dbReference type="Proteomes" id="UP000238274">
    <property type="component" value="Unassembled WGS sequence"/>
</dbReference>
<dbReference type="GO" id="GO:0032865">
    <property type="term" value="C:ERMES complex"/>
    <property type="evidence" value="ECO:0007669"/>
    <property type="project" value="InterPro"/>
</dbReference>
<comment type="caution">
    <text evidence="2">The sequence shown here is derived from an EMBL/GenBank/DDBJ whole genome shotgun (WGS) entry which is preliminary data.</text>
</comment>
<proteinExistence type="predicted"/>
<evidence type="ECO:0000313" key="3">
    <source>
        <dbReference type="Proteomes" id="UP000238274"/>
    </source>
</evidence>
<keyword evidence="1" id="KW-0256">Endoplasmic reticulum</keyword>
<evidence type="ECO:0000313" key="2">
    <source>
        <dbReference type="EMBL" id="POW18569.1"/>
    </source>
</evidence>
<organism evidence="2 3">
    <name type="scientific">Puccinia striiformis</name>
    <dbReference type="NCBI Taxonomy" id="27350"/>
    <lineage>
        <taxon>Eukaryota</taxon>
        <taxon>Fungi</taxon>
        <taxon>Dikarya</taxon>
        <taxon>Basidiomycota</taxon>
        <taxon>Pucciniomycotina</taxon>
        <taxon>Pucciniomycetes</taxon>
        <taxon>Pucciniales</taxon>
        <taxon>Pucciniaceae</taxon>
        <taxon>Puccinia</taxon>
    </lineage>
</organism>
<protein>
    <submittedName>
        <fullName evidence="2">Uncharacterized protein</fullName>
    </submittedName>
</protein>
<name>A0A2S4W9Y8_9BASI</name>
<dbReference type="VEuPathDB" id="FungiDB:PSHT_05701"/>
<sequence>MKSKLNKIGAWQVVNGEKQLKEEDKPDEKVEHFRLDHVASNELVEHLDSNHLGYVSQSLLQTEASSGYSIWRLLKHKYAGDDHISKDLALDKFLELQYINSMANFIAEARAINHRLVTAKVGLDDQVKTSMLLRKLPSLFRSFRDVISVGCANNTVAIMLNQLEKHTAQNYLDQVSMTKPQQVFLATGEKIYIAPQILDNKAAEMNPADNFTLRRYSRHHGNPSGLEDTPLWTHITWPTPVTCQLHDLLTPLFRRMTSSP</sequence>
<dbReference type="GO" id="GO:0015914">
    <property type="term" value="P:phospholipid transport"/>
    <property type="evidence" value="ECO:0007669"/>
    <property type="project" value="TreeGrafter"/>
</dbReference>